<evidence type="ECO:0000259" key="6">
    <source>
        <dbReference type="PROSITE" id="PS50885"/>
    </source>
</evidence>
<dbReference type="CDD" id="cd06225">
    <property type="entry name" value="HAMP"/>
    <property type="match status" value="1"/>
</dbReference>
<keyword evidence="4" id="KW-0812">Transmembrane</keyword>
<name>A0A939J2Y1_9HYPH</name>
<dbReference type="InterPro" id="IPR004089">
    <property type="entry name" value="MCPsignal_dom"/>
</dbReference>
<evidence type="ECO:0000313" key="8">
    <source>
        <dbReference type="Proteomes" id="UP000664096"/>
    </source>
</evidence>
<sequence>MVMTAAAIMMLGTAFAFWTFRQAFMEQLGRVEGARQFLSGDVAHKIDSLILDQMVTIALVVSPVGLAFLAVALYLAIGLAKPLGRLQRGLEQLSAGDLDVEIEGAERTDEIGAIARAVTEFRANLAEKAKEQASLDLVHQQELSDERKALLHDVADDFEKSVIGVVSSLTRATGSVEDNSSQLNLAMSSSYQAVQEVRQAATEASASVEVVTNSSERLSSSLARVREDVDEATSIAGIAVEEARKTDEIVGRLGETGRAIGEIVELISQIASQTNLLALNATIEAARAGEAGRGFAVVANEVKVLAEQTTKATEDISAQVASVREVAELSETAIRSIVETIGRVSEISGKIREAVEVETMATQEIGSNALTARSSSEQVSSNIHTLNEAMDSSRSATVEMQNASAELGQLSSSLQSQVRQFLQSIRAA</sequence>
<evidence type="ECO:0000256" key="1">
    <source>
        <dbReference type="ARBA" id="ARBA00023224"/>
    </source>
</evidence>
<evidence type="ECO:0000259" key="5">
    <source>
        <dbReference type="PROSITE" id="PS50111"/>
    </source>
</evidence>
<comment type="similarity">
    <text evidence="2">Belongs to the methyl-accepting chemotaxis (MCP) protein family.</text>
</comment>
<dbReference type="Gene3D" id="1.10.287.950">
    <property type="entry name" value="Methyl-accepting chemotaxis protein"/>
    <property type="match status" value="1"/>
</dbReference>
<reference evidence="7" key="1">
    <citation type="submission" date="2020-12" db="EMBL/GenBank/DDBJ databases">
        <title>Oil enriched cultivation method for isolating marine PHA-producing bacteria.</title>
        <authorList>
            <person name="Zheng W."/>
            <person name="Yu S."/>
            <person name="Huang Y."/>
        </authorList>
    </citation>
    <scope>NUCLEOTIDE SEQUENCE</scope>
    <source>
        <strain evidence="7">SY-2-12</strain>
    </source>
</reference>
<dbReference type="PANTHER" id="PTHR32089">
    <property type="entry name" value="METHYL-ACCEPTING CHEMOTAXIS PROTEIN MCPB"/>
    <property type="match status" value="1"/>
</dbReference>
<dbReference type="EMBL" id="JAEKJZ010000007">
    <property type="protein sequence ID" value="MBN9673661.1"/>
    <property type="molecule type" value="Genomic_DNA"/>
</dbReference>
<accession>A0A939J2Y1</accession>
<proteinExistence type="inferred from homology"/>
<feature type="transmembrane region" description="Helical" evidence="4">
    <location>
        <begin position="57"/>
        <end position="80"/>
    </location>
</feature>
<comment type="caution">
    <text evidence="7">The sequence shown here is derived from an EMBL/GenBank/DDBJ whole genome shotgun (WGS) entry which is preliminary data.</text>
</comment>
<dbReference type="PROSITE" id="PS50111">
    <property type="entry name" value="CHEMOTAXIS_TRANSDUC_2"/>
    <property type="match status" value="1"/>
</dbReference>
<dbReference type="GO" id="GO:0007165">
    <property type="term" value="P:signal transduction"/>
    <property type="evidence" value="ECO:0007669"/>
    <property type="project" value="UniProtKB-KW"/>
</dbReference>
<evidence type="ECO:0000256" key="2">
    <source>
        <dbReference type="ARBA" id="ARBA00029447"/>
    </source>
</evidence>
<keyword evidence="4" id="KW-1133">Transmembrane helix</keyword>
<feature type="domain" description="Methyl-accepting transducer" evidence="5">
    <location>
        <begin position="154"/>
        <end position="408"/>
    </location>
</feature>
<dbReference type="SMART" id="SM00304">
    <property type="entry name" value="HAMP"/>
    <property type="match status" value="1"/>
</dbReference>
<dbReference type="InterPro" id="IPR003660">
    <property type="entry name" value="HAMP_dom"/>
</dbReference>
<dbReference type="SMART" id="SM00283">
    <property type="entry name" value="MA"/>
    <property type="match status" value="1"/>
</dbReference>
<dbReference type="GO" id="GO:0016020">
    <property type="term" value="C:membrane"/>
    <property type="evidence" value="ECO:0007669"/>
    <property type="project" value="InterPro"/>
</dbReference>
<dbReference type="Gene3D" id="6.10.340.10">
    <property type="match status" value="1"/>
</dbReference>
<dbReference type="AlphaFoldDB" id="A0A939J2Y1"/>
<evidence type="ECO:0000313" key="7">
    <source>
        <dbReference type="EMBL" id="MBN9673661.1"/>
    </source>
</evidence>
<keyword evidence="4" id="KW-0472">Membrane</keyword>
<dbReference type="PANTHER" id="PTHR32089:SF112">
    <property type="entry name" value="LYSOZYME-LIKE PROTEIN-RELATED"/>
    <property type="match status" value="1"/>
</dbReference>
<evidence type="ECO:0000256" key="3">
    <source>
        <dbReference type="PROSITE-ProRule" id="PRU00284"/>
    </source>
</evidence>
<dbReference type="SUPFAM" id="SSF58104">
    <property type="entry name" value="Methyl-accepting chemotaxis protein (MCP) signaling domain"/>
    <property type="match status" value="1"/>
</dbReference>
<dbReference type="Pfam" id="PF00015">
    <property type="entry name" value="MCPsignal"/>
    <property type="match status" value="1"/>
</dbReference>
<dbReference type="Proteomes" id="UP000664096">
    <property type="component" value="Unassembled WGS sequence"/>
</dbReference>
<dbReference type="PROSITE" id="PS50885">
    <property type="entry name" value="HAMP"/>
    <property type="match status" value="1"/>
</dbReference>
<keyword evidence="1 3" id="KW-0807">Transducer</keyword>
<gene>
    <name evidence="7" type="ORF">JF539_25110</name>
</gene>
<dbReference type="Pfam" id="PF00672">
    <property type="entry name" value="HAMP"/>
    <property type="match status" value="1"/>
</dbReference>
<feature type="domain" description="HAMP" evidence="6">
    <location>
        <begin position="77"/>
        <end position="130"/>
    </location>
</feature>
<protein>
    <submittedName>
        <fullName evidence="7">HAMP domain-containing protein</fullName>
    </submittedName>
</protein>
<organism evidence="7 8">
    <name type="scientific">Roseibium aggregatum</name>
    <dbReference type="NCBI Taxonomy" id="187304"/>
    <lineage>
        <taxon>Bacteria</taxon>
        <taxon>Pseudomonadati</taxon>
        <taxon>Pseudomonadota</taxon>
        <taxon>Alphaproteobacteria</taxon>
        <taxon>Hyphomicrobiales</taxon>
        <taxon>Stappiaceae</taxon>
        <taxon>Roseibium</taxon>
    </lineage>
</organism>
<evidence type="ECO:0000256" key="4">
    <source>
        <dbReference type="SAM" id="Phobius"/>
    </source>
</evidence>